<sequence length="92" mass="9860">MEKVTTRPMPKATFAMINGDLAPPCGRSTRVVTVVSPMTGPGRQRRRQFVVAPMTPTSSISAAANTAIGTVFVRAGIVADTDAPRRKRHLLL</sequence>
<dbReference type="Proteomes" id="UP000295217">
    <property type="component" value="Unassembled WGS sequence"/>
</dbReference>
<evidence type="ECO:0000313" key="2">
    <source>
        <dbReference type="Proteomes" id="UP000295217"/>
    </source>
</evidence>
<dbReference type="EMBL" id="SMLB01000009">
    <property type="protein sequence ID" value="TDD70395.1"/>
    <property type="molecule type" value="Genomic_DNA"/>
</dbReference>
<comment type="caution">
    <text evidence="1">The sequence shown here is derived from an EMBL/GenBank/DDBJ whole genome shotgun (WGS) entry which is preliminary data.</text>
</comment>
<reference evidence="1 2" key="1">
    <citation type="submission" date="2019-02" db="EMBL/GenBank/DDBJ databases">
        <title>Draft genome sequences of novel Actinobacteria.</title>
        <authorList>
            <person name="Sahin N."/>
            <person name="Ay H."/>
            <person name="Saygin H."/>
        </authorList>
    </citation>
    <scope>NUCLEOTIDE SEQUENCE [LARGE SCALE GENOMIC DNA]</scope>
    <source>
        <strain evidence="1 2">8K307</strain>
    </source>
</reference>
<gene>
    <name evidence="1" type="ORF">E1262_09095</name>
</gene>
<accession>A0A4R5AFM4</accession>
<evidence type="ECO:0000313" key="1">
    <source>
        <dbReference type="EMBL" id="TDD70395.1"/>
    </source>
</evidence>
<dbReference type="RefSeq" id="WP_132102818.1">
    <property type="nucleotide sequence ID" value="NZ_SMLB01000009.1"/>
</dbReference>
<name>A0A4R5AFM4_9ACTN</name>
<proteinExistence type="predicted"/>
<keyword evidence="2" id="KW-1185">Reference proteome</keyword>
<protein>
    <submittedName>
        <fullName evidence="1">Uncharacterized protein</fullName>
    </submittedName>
</protein>
<organism evidence="1 2">
    <name type="scientific">Jiangella aurantiaca</name>
    <dbReference type="NCBI Taxonomy" id="2530373"/>
    <lineage>
        <taxon>Bacteria</taxon>
        <taxon>Bacillati</taxon>
        <taxon>Actinomycetota</taxon>
        <taxon>Actinomycetes</taxon>
        <taxon>Jiangellales</taxon>
        <taxon>Jiangellaceae</taxon>
        <taxon>Jiangella</taxon>
    </lineage>
</organism>
<dbReference type="AlphaFoldDB" id="A0A4R5AFM4"/>